<feature type="domain" description="Subtilisin-like protease fibronectin type-III" evidence="1">
    <location>
        <begin position="183"/>
        <end position="249"/>
    </location>
</feature>
<dbReference type="Gramene" id="TVU03718">
    <property type="protein sequence ID" value="TVU03718"/>
    <property type="gene ID" value="EJB05_50749"/>
</dbReference>
<proteinExistence type="predicted"/>
<dbReference type="EMBL" id="RWGY01000156">
    <property type="protein sequence ID" value="TVU03718.1"/>
    <property type="molecule type" value="Genomic_DNA"/>
</dbReference>
<keyword evidence="3" id="KW-1185">Reference proteome</keyword>
<dbReference type="AlphaFoldDB" id="A0A5J9SXH2"/>
<evidence type="ECO:0000313" key="3">
    <source>
        <dbReference type="Proteomes" id="UP000324897"/>
    </source>
</evidence>
<reference evidence="2 3" key="1">
    <citation type="journal article" date="2019" name="Sci. Rep.">
        <title>A high-quality genome of Eragrostis curvula grass provides insights into Poaceae evolution and supports new strategies to enhance forage quality.</title>
        <authorList>
            <person name="Carballo J."/>
            <person name="Santos B.A.C.M."/>
            <person name="Zappacosta D."/>
            <person name="Garbus I."/>
            <person name="Selva J.P."/>
            <person name="Gallo C.A."/>
            <person name="Diaz A."/>
            <person name="Albertini E."/>
            <person name="Caccamo M."/>
            <person name="Echenique V."/>
        </authorList>
    </citation>
    <scope>NUCLEOTIDE SEQUENCE [LARGE SCALE GENOMIC DNA]</scope>
    <source>
        <strain evidence="3">cv. Victoria</strain>
        <tissue evidence="2">Leaf</tissue>
    </source>
</reference>
<dbReference type="Proteomes" id="UP000324897">
    <property type="component" value="Unassembled WGS sequence"/>
</dbReference>
<dbReference type="OrthoDB" id="4803627at2759"/>
<protein>
    <recommendedName>
        <fullName evidence="1">Subtilisin-like protease fibronectin type-III domain-containing protein</fullName>
    </recommendedName>
</protein>
<evidence type="ECO:0000259" key="1">
    <source>
        <dbReference type="Pfam" id="PF17766"/>
    </source>
</evidence>
<dbReference type="InterPro" id="IPR041469">
    <property type="entry name" value="Subtilisin-like_FN3"/>
</dbReference>
<gene>
    <name evidence="2" type="ORF">EJB05_50749</name>
</gene>
<evidence type="ECO:0000313" key="2">
    <source>
        <dbReference type="EMBL" id="TVU03718.1"/>
    </source>
</evidence>
<accession>A0A5J9SXH2</accession>
<feature type="non-terminal residue" evidence="2">
    <location>
        <position position="1"/>
    </location>
</feature>
<name>A0A5J9SXH2_9POAL</name>
<organism evidence="2 3">
    <name type="scientific">Eragrostis curvula</name>
    <name type="common">weeping love grass</name>
    <dbReference type="NCBI Taxonomy" id="38414"/>
    <lineage>
        <taxon>Eukaryota</taxon>
        <taxon>Viridiplantae</taxon>
        <taxon>Streptophyta</taxon>
        <taxon>Embryophyta</taxon>
        <taxon>Tracheophyta</taxon>
        <taxon>Spermatophyta</taxon>
        <taxon>Magnoliopsida</taxon>
        <taxon>Liliopsida</taxon>
        <taxon>Poales</taxon>
        <taxon>Poaceae</taxon>
        <taxon>PACMAD clade</taxon>
        <taxon>Chloridoideae</taxon>
        <taxon>Eragrostideae</taxon>
        <taxon>Eragrostidinae</taxon>
        <taxon>Eragrostis</taxon>
    </lineage>
</organism>
<sequence length="259" mass="29235">MAQYLEEIKQWIRMLWWWRWCIRNVEAGTMIRGRRKAWSSPLQALDEDVSVHATPCRGQRAPPLTTFVLQWCSLLWVRTPPPMLLWGVCAVTREVMSLQLRRIWSLQSRRPSSSGSRSSRRKGTAWRYLRLRVPSSPRDAHLATMTRLQGILRCLLLAAVAVAATEAKTEDQSSYIVHVAHAHAPRVTSPAGVRVTVKPQKLQFSATQQKQEYVIAFATQGVGSVTEKYSFGSIVWSDGVHNVTSPIAITWPACQATAM</sequence>
<dbReference type="Pfam" id="PF17766">
    <property type="entry name" value="fn3_6"/>
    <property type="match status" value="1"/>
</dbReference>
<dbReference type="Gene3D" id="2.60.40.2310">
    <property type="match status" value="1"/>
</dbReference>
<comment type="caution">
    <text evidence="2">The sequence shown here is derived from an EMBL/GenBank/DDBJ whole genome shotgun (WGS) entry which is preliminary data.</text>
</comment>